<dbReference type="Pfam" id="PF13899">
    <property type="entry name" value="Thioredoxin_7"/>
    <property type="match status" value="1"/>
</dbReference>
<dbReference type="Gene3D" id="3.40.30.10">
    <property type="entry name" value="Glutaredoxin"/>
    <property type="match status" value="1"/>
</dbReference>
<dbReference type="PROSITE" id="PS51352">
    <property type="entry name" value="THIOREDOXIN_2"/>
    <property type="match status" value="1"/>
</dbReference>
<evidence type="ECO:0000256" key="1">
    <source>
        <dbReference type="ARBA" id="ARBA00023284"/>
    </source>
</evidence>
<keyword evidence="1" id="KW-0676">Redox-active center</keyword>
<evidence type="ECO:0000313" key="4">
    <source>
        <dbReference type="EMBL" id="TCJ17473.1"/>
    </source>
</evidence>
<dbReference type="Proteomes" id="UP000295334">
    <property type="component" value="Unassembled WGS sequence"/>
</dbReference>
<name>A0A4R1BJG2_9BACT</name>
<proteinExistence type="predicted"/>
<evidence type="ECO:0000313" key="5">
    <source>
        <dbReference type="Proteomes" id="UP000295334"/>
    </source>
</evidence>
<protein>
    <submittedName>
        <fullName evidence="4">Thioredoxin family protein</fullName>
    </submittedName>
</protein>
<dbReference type="SUPFAM" id="SSF52833">
    <property type="entry name" value="Thioredoxin-like"/>
    <property type="match status" value="1"/>
</dbReference>
<dbReference type="RefSeq" id="WP_131447313.1">
    <property type="nucleotide sequence ID" value="NZ_SJZI01000008.1"/>
</dbReference>
<dbReference type="OrthoDB" id="120730at2"/>
<dbReference type="InterPro" id="IPR017937">
    <property type="entry name" value="Thioredoxin_CS"/>
</dbReference>
<organism evidence="4 5">
    <name type="scientific">Flaviaesturariibacter flavus</name>
    <dbReference type="NCBI Taxonomy" id="2502780"/>
    <lineage>
        <taxon>Bacteria</taxon>
        <taxon>Pseudomonadati</taxon>
        <taxon>Bacteroidota</taxon>
        <taxon>Chitinophagia</taxon>
        <taxon>Chitinophagales</taxon>
        <taxon>Chitinophagaceae</taxon>
        <taxon>Flaviaestuariibacter</taxon>
    </lineage>
</organism>
<dbReference type="AlphaFoldDB" id="A0A4R1BJG2"/>
<comment type="caution">
    <text evidence="4">The sequence shown here is derived from an EMBL/GenBank/DDBJ whole genome shotgun (WGS) entry which is preliminary data.</text>
</comment>
<dbReference type="EMBL" id="SJZI01000008">
    <property type="protein sequence ID" value="TCJ17473.1"/>
    <property type="molecule type" value="Genomic_DNA"/>
</dbReference>
<sequence>MRRILSATVLSLLLAGAAAAQIAASPELQAGARIASGIQTEAPAIPSADAVLAEARKVAAADKKKILVLFHASWCGWCKKLEKALDDPEMKPLFQKNYVIRWLTVYESPNKKALENPGAEDLLKQYKGNDQGIPYFLVFDGKGKMLADSQKSPGENIGCPAEPDEIAHFVKVLRKTGQFTDSELQQIAERFKKNKS</sequence>
<keyword evidence="5" id="KW-1185">Reference proteome</keyword>
<keyword evidence="2" id="KW-0732">Signal</keyword>
<dbReference type="InterPro" id="IPR036249">
    <property type="entry name" value="Thioredoxin-like_sf"/>
</dbReference>
<reference evidence="4 5" key="1">
    <citation type="submission" date="2019-03" db="EMBL/GenBank/DDBJ databases">
        <authorList>
            <person name="Kim M.K.M."/>
        </authorList>
    </citation>
    <scope>NUCLEOTIDE SEQUENCE [LARGE SCALE GENOMIC DNA]</scope>
    <source>
        <strain evidence="4 5">17J68-12</strain>
    </source>
</reference>
<feature type="chain" id="PRO_5020873007" evidence="2">
    <location>
        <begin position="21"/>
        <end position="196"/>
    </location>
</feature>
<accession>A0A4R1BJG2</accession>
<evidence type="ECO:0000259" key="3">
    <source>
        <dbReference type="PROSITE" id="PS51352"/>
    </source>
</evidence>
<gene>
    <name evidence="4" type="ORF">EPD60_04590</name>
</gene>
<feature type="domain" description="Thioredoxin" evidence="3">
    <location>
        <begin position="13"/>
        <end position="175"/>
    </location>
</feature>
<dbReference type="InterPro" id="IPR013766">
    <property type="entry name" value="Thioredoxin_domain"/>
</dbReference>
<dbReference type="PROSITE" id="PS00194">
    <property type="entry name" value="THIOREDOXIN_1"/>
    <property type="match status" value="1"/>
</dbReference>
<feature type="signal peptide" evidence="2">
    <location>
        <begin position="1"/>
        <end position="20"/>
    </location>
</feature>
<evidence type="ECO:0000256" key="2">
    <source>
        <dbReference type="SAM" id="SignalP"/>
    </source>
</evidence>